<dbReference type="Pfam" id="PF01593">
    <property type="entry name" value="Amino_oxidase"/>
    <property type="match status" value="1"/>
</dbReference>
<proteinExistence type="predicted"/>
<dbReference type="SUPFAM" id="SSF51905">
    <property type="entry name" value="FAD/NAD(P)-binding domain"/>
    <property type="match status" value="1"/>
</dbReference>
<dbReference type="InterPro" id="IPR036188">
    <property type="entry name" value="FAD/NAD-bd_sf"/>
</dbReference>
<dbReference type="PANTHER" id="PTHR42923">
    <property type="entry name" value="PROTOPORPHYRINOGEN OXIDASE"/>
    <property type="match status" value="1"/>
</dbReference>
<protein>
    <submittedName>
        <fullName evidence="2">NAD(P)-binding protein</fullName>
    </submittedName>
</protein>
<sequence>MKSGENYKFSRRFFLKSAAAAVLITPFLQACKEKALSIIFRITGTNHILGHRLRTKNFPKVSEQLKVKYLIVGGGISGLSAAREFSKRGETDFLLVELEKGIGGNSSNGENQYSKFPLGAHYLPLPNKSDTKLLQFLQEENIIQGYDSQSFPVFDEAQLTFAPSERLFYRNSWQEGLLPRIGNTPEDEAQMQRFFEQMEKFRLAKGADGKFLFDIPLVKSSTDSKTRALDQMTMAEWCCQHEFTSPLLLECINYCCRDDFGLGIEFVSAWAGIHYFAGRKHDSTPKGADTVLTWPEGNARLAQHLKKYVKGKSLQSHLVYEITTDNNGVEVKVFDALNNKSIQITAEKVIMACPQFVNQYLLSERKQLAQEFHYAPWLLATLVVTDLGDNGSYPLCWDNVIQGAKGLGYIYDQQQSVQQVHAKKVITYYYSFSSDNCAKSRKELYYKNKEHWKKLVFDDLRLAHPDIESKTEEINVHLLGHGMISPVPGFIFGKAKAEAAKAIANRIFFAHSDLAGISIFEEAFHQGIHAVNQILDASTLDT</sequence>
<feature type="domain" description="Amine oxidase" evidence="1">
    <location>
        <begin position="76"/>
        <end position="376"/>
    </location>
</feature>
<evidence type="ECO:0000313" key="3">
    <source>
        <dbReference type="Proteomes" id="UP000621670"/>
    </source>
</evidence>
<comment type="caution">
    <text evidence="2">The sequence shown here is derived from an EMBL/GenBank/DDBJ whole genome shotgun (WGS) entry which is preliminary data.</text>
</comment>
<gene>
    <name evidence="2" type="ORF">H8R26_10510</name>
</gene>
<keyword evidence="3" id="KW-1185">Reference proteome</keyword>
<dbReference type="InterPro" id="IPR002937">
    <property type="entry name" value="Amino_oxidase"/>
</dbReference>
<organism evidence="2 3">
    <name type="scientific">Flavobacterium turcicum</name>
    <dbReference type="NCBI Taxonomy" id="2764718"/>
    <lineage>
        <taxon>Bacteria</taxon>
        <taxon>Pseudomonadati</taxon>
        <taxon>Bacteroidota</taxon>
        <taxon>Flavobacteriia</taxon>
        <taxon>Flavobacteriales</taxon>
        <taxon>Flavobacteriaceae</taxon>
        <taxon>Flavobacterium</taxon>
    </lineage>
</organism>
<dbReference type="Gene3D" id="3.50.50.60">
    <property type="entry name" value="FAD/NAD(P)-binding domain"/>
    <property type="match status" value="1"/>
</dbReference>
<evidence type="ECO:0000313" key="2">
    <source>
        <dbReference type="EMBL" id="MBC5863854.1"/>
    </source>
</evidence>
<evidence type="ECO:0000259" key="1">
    <source>
        <dbReference type="Pfam" id="PF01593"/>
    </source>
</evidence>
<dbReference type="PANTHER" id="PTHR42923:SF39">
    <property type="entry name" value="AMINO OXIDASE"/>
    <property type="match status" value="1"/>
</dbReference>
<accession>A0ABR7JH86</accession>
<dbReference type="PROSITE" id="PS51257">
    <property type="entry name" value="PROKAR_LIPOPROTEIN"/>
    <property type="match status" value="1"/>
</dbReference>
<name>A0ABR7JH86_9FLAO</name>
<dbReference type="EMBL" id="JACRUM010000005">
    <property type="protein sequence ID" value="MBC5863854.1"/>
    <property type="molecule type" value="Genomic_DNA"/>
</dbReference>
<reference evidence="2 3" key="1">
    <citation type="submission" date="2020-08" db="EMBL/GenBank/DDBJ databases">
        <title>Description of novel Flavobacterium F-400 isolate.</title>
        <authorList>
            <person name="Saticioglu I."/>
            <person name="Duman M."/>
            <person name="Altun S."/>
        </authorList>
    </citation>
    <scope>NUCLEOTIDE SEQUENCE [LARGE SCALE GENOMIC DNA]</scope>
    <source>
        <strain evidence="2 3">F-400</strain>
    </source>
</reference>
<dbReference type="Proteomes" id="UP000621670">
    <property type="component" value="Unassembled WGS sequence"/>
</dbReference>
<dbReference type="InterPro" id="IPR050464">
    <property type="entry name" value="Zeta_carotene_desat/Oxidored"/>
</dbReference>